<feature type="compositionally biased region" description="Basic and acidic residues" evidence="1">
    <location>
        <begin position="136"/>
        <end position="160"/>
    </location>
</feature>
<feature type="compositionally biased region" description="Polar residues" evidence="1">
    <location>
        <begin position="64"/>
        <end position="73"/>
    </location>
</feature>
<dbReference type="AlphaFoldDB" id="A0A8H2XWU3"/>
<reference evidence="2" key="1">
    <citation type="submission" date="2021-01" db="EMBL/GenBank/DDBJ databases">
        <authorList>
            <person name="Kaushik A."/>
        </authorList>
    </citation>
    <scope>NUCLEOTIDE SEQUENCE</scope>
    <source>
        <strain evidence="2">AG2-2IIIB</strain>
    </source>
</reference>
<evidence type="ECO:0000313" key="2">
    <source>
        <dbReference type="EMBL" id="CAE6438371.1"/>
    </source>
</evidence>
<evidence type="ECO:0000313" key="3">
    <source>
        <dbReference type="Proteomes" id="UP000663843"/>
    </source>
</evidence>
<name>A0A8H2XWU3_9AGAM</name>
<dbReference type="Proteomes" id="UP000663843">
    <property type="component" value="Unassembled WGS sequence"/>
</dbReference>
<accession>A0A8H2XWU3</accession>
<feature type="region of interest" description="Disordered" evidence="1">
    <location>
        <begin position="44"/>
        <end position="160"/>
    </location>
</feature>
<gene>
    <name evidence="2" type="ORF">RDB_LOCUS72381</name>
</gene>
<sequence length="160" mass="18105">MSDPNHPIFKQFTELDPSMVVIRDTPHPDWVWNQPPIMGTLTPGYAQRMPEQPHAPAGNESRIPFTNNSQVQARPQRWQPDFPGLWDDIPGSGTTRTHDGSTSSNMSHTRPYSYPQPVPPLSMGHSQGLAGSAGHLPERQDRQRCDNRDERITDQKPHRL</sequence>
<comment type="caution">
    <text evidence="2">The sequence shown here is derived from an EMBL/GenBank/DDBJ whole genome shotgun (WGS) entry which is preliminary data.</text>
</comment>
<feature type="compositionally biased region" description="Polar residues" evidence="1">
    <location>
        <begin position="92"/>
        <end position="110"/>
    </location>
</feature>
<evidence type="ECO:0000256" key="1">
    <source>
        <dbReference type="SAM" id="MobiDB-lite"/>
    </source>
</evidence>
<protein>
    <submittedName>
        <fullName evidence="2">Uncharacterized protein</fullName>
    </submittedName>
</protein>
<organism evidence="2 3">
    <name type="scientific">Rhizoctonia solani</name>
    <dbReference type="NCBI Taxonomy" id="456999"/>
    <lineage>
        <taxon>Eukaryota</taxon>
        <taxon>Fungi</taxon>
        <taxon>Dikarya</taxon>
        <taxon>Basidiomycota</taxon>
        <taxon>Agaricomycotina</taxon>
        <taxon>Agaricomycetes</taxon>
        <taxon>Cantharellales</taxon>
        <taxon>Ceratobasidiaceae</taxon>
        <taxon>Rhizoctonia</taxon>
    </lineage>
</organism>
<proteinExistence type="predicted"/>
<dbReference type="EMBL" id="CAJMWT010002279">
    <property type="protein sequence ID" value="CAE6438371.1"/>
    <property type="molecule type" value="Genomic_DNA"/>
</dbReference>